<comment type="caution">
    <text evidence="1">The sequence shown here is derived from an EMBL/GenBank/DDBJ whole genome shotgun (WGS) entry which is preliminary data.</text>
</comment>
<reference evidence="1 2" key="1">
    <citation type="submission" date="2020-11" db="EMBL/GenBank/DDBJ databases">
        <title>Pseudonocardia abyssalis sp. nov. and Pseudonocardia oceani sp. nov., description and phylogenomic analysis of two novel actinomycetes isolated from the deep Southern Ocean.</title>
        <authorList>
            <person name="Parra J."/>
        </authorList>
    </citation>
    <scope>NUCLEOTIDE SEQUENCE [LARGE SCALE GENOMIC DNA]</scope>
    <source>
        <strain evidence="2">KRD185</strain>
    </source>
</reference>
<gene>
    <name evidence="1" type="ORF">I4I82_20340</name>
</gene>
<dbReference type="RefSeq" id="WP_218594444.1">
    <property type="nucleotide sequence ID" value="NZ_JADQDE010000498.1"/>
</dbReference>
<accession>A0ABS6UCP8</accession>
<dbReference type="InterPro" id="IPR021527">
    <property type="entry name" value="DUF2795"/>
</dbReference>
<evidence type="ECO:0000313" key="1">
    <source>
        <dbReference type="EMBL" id="MBW0130014.1"/>
    </source>
</evidence>
<dbReference type="Pfam" id="PF11387">
    <property type="entry name" value="DUF2795"/>
    <property type="match status" value="1"/>
</dbReference>
<protein>
    <submittedName>
        <fullName evidence="1">DUF2795 domain-containing protein</fullName>
    </submittedName>
</protein>
<evidence type="ECO:0000313" key="2">
    <source>
        <dbReference type="Proteomes" id="UP000694300"/>
    </source>
</evidence>
<dbReference type="Proteomes" id="UP000694300">
    <property type="component" value="Unassembled WGS sequence"/>
</dbReference>
<proteinExistence type="predicted"/>
<dbReference type="EMBL" id="JADQDF010000001">
    <property type="protein sequence ID" value="MBW0130014.1"/>
    <property type="molecule type" value="Genomic_DNA"/>
</dbReference>
<name>A0ABS6UCP8_9PSEU</name>
<sequence>MRRGTPADVQRVRHVLGGMAFPAAKWQLIVHAEEYGADAATRTDLWALPTGSYDSVAAVVAAMGFTAAPARRAFRSAPPAQAAARDLPRY</sequence>
<organism evidence="1 2">
    <name type="scientific">Pseudonocardia oceani</name>
    <dbReference type="NCBI Taxonomy" id="2792013"/>
    <lineage>
        <taxon>Bacteria</taxon>
        <taxon>Bacillati</taxon>
        <taxon>Actinomycetota</taxon>
        <taxon>Actinomycetes</taxon>
        <taxon>Pseudonocardiales</taxon>
        <taxon>Pseudonocardiaceae</taxon>
        <taxon>Pseudonocardia</taxon>
    </lineage>
</organism>
<keyword evidence="2" id="KW-1185">Reference proteome</keyword>